<dbReference type="AntiFam" id="ANF00089">
    <property type="entry name" value="Shadow ORF (opposite rplC)"/>
</dbReference>
<proteinExistence type="predicted"/>
<gene>
    <name evidence="1" type="ORF">NCTC12971_05424</name>
</gene>
<accession>A0A4U9HVQ7</accession>
<dbReference type="EMBL" id="LR590463">
    <property type="protein sequence ID" value="VTP68045.1"/>
    <property type="molecule type" value="Genomic_DNA"/>
</dbReference>
<evidence type="ECO:0000313" key="1">
    <source>
        <dbReference type="EMBL" id="VTP68045.1"/>
    </source>
</evidence>
<dbReference type="Proteomes" id="UP000307968">
    <property type="component" value="Chromosome"/>
</dbReference>
<dbReference type="AlphaFoldDB" id="A0A4U9HVQ7"/>
<name>A0A4U9HVQ7_SERRU</name>
<sequence>MGSVLGTEIPALNSASKTFTFRSTGYVNFFNVSEDFYANFLTCSVFLTFFQAEFHRPRQLQRQL</sequence>
<organism evidence="1 2">
    <name type="scientific">Serratia rubidaea</name>
    <name type="common">Serratia marinorubra</name>
    <dbReference type="NCBI Taxonomy" id="61652"/>
    <lineage>
        <taxon>Bacteria</taxon>
        <taxon>Pseudomonadati</taxon>
        <taxon>Pseudomonadota</taxon>
        <taxon>Gammaproteobacteria</taxon>
        <taxon>Enterobacterales</taxon>
        <taxon>Yersiniaceae</taxon>
        <taxon>Serratia</taxon>
    </lineage>
</organism>
<protein>
    <submittedName>
        <fullName evidence="1">Uncharacterized protein</fullName>
    </submittedName>
</protein>
<evidence type="ECO:0000313" key="2">
    <source>
        <dbReference type="Proteomes" id="UP000307968"/>
    </source>
</evidence>
<reference evidence="1 2" key="1">
    <citation type="submission" date="2019-05" db="EMBL/GenBank/DDBJ databases">
        <authorList>
            <consortium name="Pathogen Informatics"/>
        </authorList>
    </citation>
    <scope>NUCLEOTIDE SEQUENCE [LARGE SCALE GENOMIC DNA]</scope>
    <source>
        <strain evidence="1 2">NCTC12971</strain>
    </source>
</reference>